<dbReference type="GO" id="GO:0042840">
    <property type="term" value="P:D-glucuronate catabolic process"/>
    <property type="evidence" value="ECO:0007669"/>
    <property type="project" value="TreeGrafter"/>
</dbReference>
<feature type="domain" description="Phospholipid/glycerol acyltransferase" evidence="1">
    <location>
        <begin position="94"/>
        <end position="176"/>
    </location>
</feature>
<accession>A0A381UFC7</accession>
<dbReference type="PANTHER" id="PTHR30068:SF3">
    <property type="entry name" value="PHOSPHOLIPID_GLYCEROL ACYLTRANSFERASE DOMAIN-CONTAINING PROTEIN"/>
    <property type="match status" value="1"/>
</dbReference>
<evidence type="ECO:0000259" key="1">
    <source>
        <dbReference type="Pfam" id="PF01553"/>
    </source>
</evidence>
<proteinExistence type="predicted"/>
<dbReference type="PANTHER" id="PTHR30068">
    <property type="entry name" value="URONATE ISOMERASE"/>
    <property type="match status" value="1"/>
</dbReference>
<organism evidence="2">
    <name type="scientific">marine metagenome</name>
    <dbReference type="NCBI Taxonomy" id="408172"/>
    <lineage>
        <taxon>unclassified sequences</taxon>
        <taxon>metagenomes</taxon>
        <taxon>ecological metagenomes</taxon>
    </lineage>
</organism>
<gene>
    <name evidence="2" type="ORF">METZ01_LOCUS79780</name>
</gene>
<dbReference type="Pfam" id="PF01553">
    <property type="entry name" value="Acyltransferase"/>
    <property type="match status" value="1"/>
</dbReference>
<evidence type="ECO:0000313" key="2">
    <source>
        <dbReference type="EMBL" id="SVA26926.1"/>
    </source>
</evidence>
<dbReference type="GO" id="GO:0019698">
    <property type="term" value="P:D-galacturonate catabolic process"/>
    <property type="evidence" value="ECO:0007669"/>
    <property type="project" value="TreeGrafter"/>
</dbReference>
<reference evidence="2" key="1">
    <citation type="submission" date="2018-05" db="EMBL/GenBank/DDBJ databases">
        <authorList>
            <person name="Lanie J.A."/>
            <person name="Ng W.-L."/>
            <person name="Kazmierczak K.M."/>
            <person name="Andrzejewski T.M."/>
            <person name="Davidsen T.M."/>
            <person name="Wayne K.J."/>
            <person name="Tettelin H."/>
            <person name="Glass J.I."/>
            <person name="Rusch D."/>
            <person name="Podicherti R."/>
            <person name="Tsui H.-C.T."/>
            <person name="Winkler M.E."/>
        </authorList>
    </citation>
    <scope>NUCLEOTIDE SEQUENCE</scope>
</reference>
<dbReference type="InterPro" id="IPR002123">
    <property type="entry name" value="Plipid/glycerol_acylTrfase"/>
</dbReference>
<protein>
    <recommendedName>
        <fullName evidence="1">Phospholipid/glycerol acyltransferase domain-containing protein</fullName>
    </recommendedName>
</protein>
<dbReference type="GO" id="GO:0016746">
    <property type="term" value="F:acyltransferase activity"/>
    <property type="evidence" value="ECO:0007669"/>
    <property type="project" value="InterPro"/>
</dbReference>
<name>A0A381UFC7_9ZZZZ</name>
<dbReference type="AlphaFoldDB" id="A0A381UFC7"/>
<dbReference type="EMBL" id="UINC01006335">
    <property type="protein sequence ID" value="SVA26926.1"/>
    <property type="molecule type" value="Genomic_DNA"/>
</dbReference>
<sequence length="375" mass="43006">MNNLEENFGSISPYKDEEVSDVVKSLINDKKFHDSISAQIYPSIFKIIPGLSSVLFRKTFVKSFGNSKSIEQFQNNLAPFVEEMIKRTTDGFSYSGSENLSSRPTLYISNHRDIALDSLFLNFARFVEGQKTVRIAIGDNLLDSGFFEKLMRLNKSFVVHRNIKGAKETLTKLGNLSRFINHSLIVDQESIWIAQLEGRAIDGHDFTDPAVLKMLYLSSRKSLEINEWVKQVNLTPISISYEYDPLDIVKAIGWEGWEKLSYEESNQRDLGELVKGIKEPKGRVHLNIGKNISEEIKDIEDLAKIIDREIISNYKLWPSNYISAHALGFTNSEDNFEGRQNFFLQRFKTLDPAIKKKALEMYSAPFQNQKKRPDN</sequence>